<sequence>MTPWIIQIAPIVRRRLHSCCTSLVKKNKLPPRPKWTPEMEKELEEKFLHGGRGPGGQKINKSNSKVQLKHVPSGLVVECQETRSREHNRKIAREKMAFQLAVWTNGGNPIERQTALHEWEKQGKRSRERKSKNKHDRHEESRREERLRDMQEEQQLVESLFRD</sequence>
<evidence type="ECO:0000256" key="4">
    <source>
        <dbReference type="ARBA" id="ARBA00023128"/>
    </source>
</evidence>
<dbReference type="GO" id="GO:0032543">
    <property type="term" value="P:mitochondrial translation"/>
    <property type="evidence" value="ECO:0007669"/>
    <property type="project" value="EnsemblFungi"/>
</dbReference>
<reference evidence="7 8" key="1">
    <citation type="submission" date="2014-12" db="EMBL/GenBank/DDBJ databases">
        <authorList>
            <person name="Neuveglise Cecile"/>
        </authorList>
    </citation>
    <scope>NUCLEOTIDE SEQUENCE [LARGE SCALE GENOMIC DNA]</scope>
    <source>
        <strain evidence="7 8">CBS 12615</strain>
    </source>
</reference>
<dbReference type="PANTHER" id="PTHR46203:SF1">
    <property type="entry name" value="MITOCHONDRIAL TRANSLATION RELEASE FACTOR IN RESCUE"/>
    <property type="match status" value="1"/>
</dbReference>
<dbReference type="STRING" id="1245769.A0A0C7NES8"/>
<dbReference type="Gene3D" id="3.30.160.20">
    <property type="match status" value="1"/>
</dbReference>
<evidence type="ECO:0000259" key="6">
    <source>
        <dbReference type="Pfam" id="PF00472"/>
    </source>
</evidence>
<dbReference type="Pfam" id="PF00472">
    <property type="entry name" value="RF-1"/>
    <property type="match status" value="1"/>
</dbReference>
<dbReference type="GeneID" id="34687751"/>
<evidence type="ECO:0000313" key="7">
    <source>
        <dbReference type="EMBL" id="CEP64206.1"/>
    </source>
</evidence>
<feature type="compositionally biased region" description="Basic and acidic residues" evidence="5">
    <location>
        <begin position="136"/>
        <end position="151"/>
    </location>
</feature>
<dbReference type="EMBL" id="LN736369">
    <property type="protein sequence ID" value="CEP64206.1"/>
    <property type="molecule type" value="Genomic_DNA"/>
</dbReference>
<dbReference type="SUPFAM" id="SSF75620">
    <property type="entry name" value="Release factor"/>
    <property type="match status" value="1"/>
</dbReference>
<dbReference type="InterPro" id="IPR045853">
    <property type="entry name" value="Pep_chain_release_fac_I_sf"/>
</dbReference>
<evidence type="ECO:0000256" key="2">
    <source>
        <dbReference type="ARBA" id="ARBA00010835"/>
    </source>
</evidence>
<dbReference type="FunFam" id="3.30.160.20:FF:000065">
    <property type="entry name" value="Peptidyl-tRNA hydrolase domain protein"/>
    <property type="match status" value="1"/>
</dbReference>
<keyword evidence="8" id="KW-1185">Reference proteome</keyword>
<dbReference type="GO" id="GO:0003747">
    <property type="term" value="F:translation release factor activity"/>
    <property type="evidence" value="ECO:0007669"/>
    <property type="project" value="InterPro"/>
</dbReference>
<evidence type="ECO:0000256" key="3">
    <source>
        <dbReference type="ARBA" id="ARBA00022946"/>
    </source>
</evidence>
<dbReference type="InterPro" id="IPR052405">
    <property type="entry name" value="Mito_Transl_Release_Factor"/>
</dbReference>
<gene>
    <name evidence="7" type="ORF">LALA0_S10e04896g</name>
</gene>
<comment type="similarity">
    <text evidence="2">Belongs to the prokaryotic/mitochondrial release factor family.</text>
</comment>
<protein>
    <submittedName>
        <fullName evidence="7">LALA0S10e04896g1_1</fullName>
    </submittedName>
</protein>
<comment type="subcellular location">
    <subcellularLocation>
        <location evidence="1">Mitochondrion</location>
    </subcellularLocation>
</comment>
<dbReference type="PANTHER" id="PTHR46203">
    <property type="entry name" value="PROBABLE PEPTIDE CHAIN RELEASE FACTOR C12ORF65"/>
    <property type="match status" value="1"/>
</dbReference>
<proteinExistence type="inferred from homology"/>
<dbReference type="GO" id="GO:0004045">
    <property type="term" value="F:peptidyl-tRNA hydrolase activity"/>
    <property type="evidence" value="ECO:0007669"/>
    <property type="project" value="EnsemblFungi"/>
</dbReference>
<feature type="compositionally biased region" description="Basic residues" evidence="5">
    <location>
        <begin position="126"/>
        <end position="135"/>
    </location>
</feature>
<organism evidence="7 8">
    <name type="scientific">Lachancea lanzarotensis</name>
    <dbReference type="NCBI Taxonomy" id="1245769"/>
    <lineage>
        <taxon>Eukaryota</taxon>
        <taxon>Fungi</taxon>
        <taxon>Dikarya</taxon>
        <taxon>Ascomycota</taxon>
        <taxon>Saccharomycotina</taxon>
        <taxon>Saccharomycetes</taxon>
        <taxon>Saccharomycetales</taxon>
        <taxon>Saccharomycetaceae</taxon>
        <taxon>Lachancea</taxon>
    </lineage>
</organism>
<keyword evidence="4" id="KW-0496">Mitochondrion</keyword>
<feature type="domain" description="Prokaryotic-type class I peptide chain release factors" evidence="6">
    <location>
        <begin position="40"/>
        <end position="138"/>
    </location>
</feature>
<evidence type="ECO:0000256" key="5">
    <source>
        <dbReference type="SAM" id="MobiDB-lite"/>
    </source>
</evidence>
<dbReference type="HOGENOM" id="CLU_089470_4_0_1"/>
<dbReference type="GO" id="GO:0005739">
    <property type="term" value="C:mitochondrion"/>
    <property type="evidence" value="ECO:0007669"/>
    <property type="project" value="UniProtKB-SubCell"/>
</dbReference>
<dbReference type="InterPro" id="IPR000352">
    <property type="entry name" value="Pep_chain_release_fac_I"/>
</dbReference>
<feature type="region of interest" description="Disordered" evidence="5">
    <location>
        <begin position="118"/>
        <end position="163"/>
    </location>
</feature>
<dbReference type="OrthoDB" id="277888at2759"/>
<dbReference type="Proteomes" id="UP000054304">
    <property type="component" value="Unassembled WGS sequence"/>
</dbReference>
<evidence type="ECO:0000256" key="1">
    <source>
        <dbReference type="ARBA" id="ARBA00004173"/>
    </source>
</evidence>
<dbReference type="AlphaFoldDB" id="A0A0C7NES8"/>
<accession>A0A0C7NES8</accession>
<name>A0A0C7NES8_9SACH</name>
<dbReference type="RefSeq" id="XP_022630416.1">
    <property type="nucleotide sequence ID" value="XM_022770506.1"/>
</dbReference>
<evidence type="ECO:0000313" key="8">
    <source>
        <dbReference type="Proteomes" id="UP000054304"/>
    </source>
</evidence>
<keyword evidence="3" id="KW-0809">Transit peptide</keyword>